<dbReference type="SMART" id="SM00636">
    <property type="entry name" value="Glyco_18"/>
    <property type="match status" value="1"/>
</dbReference>
<dbReference type="GO" id="GO:0008061">
    <property type="term" value="F:chitin binding"/>
    <property type="evidence" value="ECO:0007669"/>
    <property type="project" value="InterPro"/>
</dbReference>
<dbReference type="RefSeq" id="WP_166636283.1">
    <property type="nucleotide sequence ID" value="NZ_SOAZ01000002.1"/>
</dbReference>
<dbReference type="GO" id="GO:0016798">
    <property type="term" value="F:hydrolase activity, acting on glycosyl bonds"/>
    <property type="evidence" value="ECO:0007669"/>
    <property type="project" value="UniProtKB-KW"/>
</dbReference>
<dbReference type="GO" id="GO:0012505">
    <property type="term" value="C:endomembrane system"/>
    <property type="evidence" value="ECO:0007669"/>
    <property type="project" value="TreeGrafter"/>
</dbReference>
<dbReference type="CDD" id="cd00118">
    <property type="entry name" value="LysM"/>
    <property type="match status" value="1"/>
</dbReference>
<evidence type="ECO:0000313" key="4">
    <source>
        <dbReference type="EMBL" id="TDT63294.1"/>
    </source>
</evidence>
<dbReference type="GO" id="GO:0070492">
    <property type="term" value="F:oligosaccharide binding"/>
    <property type="evidence" value="ECO:0007669"/>
    <property type="project" value="TreeGrafter"/>
</dbReference>
<proteinExistence type="predicted"/>
<organism evidence="4 5">
    <name type="scientific">Fonticella tunisiensis</name>
    <dbReference type="NCBI Taxonomy" id="1096341"/>
    <lineage>
        <taxon>Bacteria</taxon>
        <taxon>Bacillati</taxon>
        <taxon>Bacillota</taxon>
        <taxon>Clostridia</taxon>
        <taxon>Eubacteriales</taxon>
        <taxon>Clostridiaceae</taxon>
        <taxon>Fonticella</taxon>
    </lineage>
</organism>
<reference evidence="4 5" key="1">
    <citation type="submission" date="2019-03" db="EMBL/GenBank/DDBJ databases">
        <title>Genomic Encyclopedia of Type Strains, Phase IV (KMG-IV): sequencing the most valuable type-strain genomes for metagenomic binning, comparative biology and taxonomic classification.</title>
        <authorList>
            <person name="Goeker M."/>
        </authorList>
    </citation>
    <scope>NUCLEOTIDE SEQUENCE [LARGE SCALE GENOMIC DNA]</scope>
    <source>
        <strain evidence="4 5">DSM 24455</strain>
    </source>
</reference>
<dbReference type="InterPro" id="IPR018392">
    <property type="entry name" value="LysM"/>
</dbReference>
<sequence length="379" mass="44165">MIYVVRKGEPLGLIARQFGVSPEEIIEENELRFISYPVPGQSVIIPEGELSKQHVYRNIHTNGYIIPSSINSDFYILEDGREVLTWACPLTCFSAGDEGDSYDKNIALRSKEIKISPMLYVSNGKENQFDGNMVHDILINPDRQAKIIENILNILKNNGYYGINIHFERVFQEDREALSSFFKRLYYSLKREGYYLFISLPPKQFDTDSGQWFGAFDYEEIGRNSDAVIIMPGEWGWHEGPPMSLLPMEKLKNVIEYAVSLINSNKIMISMPLYGYDWIMPYCPGGPPARRITTYQAFMIAAKYHSEILYDEKNQSPYFDYSDDKNSHRVWFEDLRSFEVKLKLIWEYSLKGLSFIFFEKVYTPFFKVLNDIFKVQKIV</sequence>
<dbReference type="Gene3D" id="3.10.350.10">
    <property type="entry name" value="LysM domain"/>
    <property type="match status" value="1"/>
</dbReference>
<gene>
    <name evidence="4" type="ORF">EDD71_10253</name>
</gene>
<dbReference type="InterPro" id="IPR029070">
    <property type="entry name" value="Chitinase_insertion_sf"/>
</dbReference>
<protein>
    <submittedName>
        <fullName evidence="4">Spore germination protein</fullName>
    </submittedName>
</protein>
<dbReference type="EMBL" id="SOAZ01000002">
    <property type="protein sequence ID" value="TDT63294.1"/>
    <property type="molecule type" value="Genomic_DNA"/>
</dbReference>
<dbReference type="SMART" id="SM00257">
    <property type="entry name" value="LysM"/>
    <property type="match status" value="1"/>
</dbReference>
<dbReference type="InterPro" id="IPR017853">
    <property type="entry name" value="GH"/>
</dbReference>
<dbReference type="Proteomes" id="UP000295325">
    <property type="component" value="Unassembled WGS sequence"/>
</dbReference>
<name>A0A4R7KUA2_9CLOT</name>
<keyword evidence="1" id="KW-0378">Hydrolase</keyword>
<dbReference type="InterPro" id="IPR001223">
    <property type="entry name" value="Glyco_hydro18_cat"/>
</dbReference>
<evidence type="ECO:0000256" key="1">
    <source>
        <dbReference type="ARBA" id="ARBA00023295"/>
    </source>
</evidence>
<keyword evidence="1" id="KW-0326">Glycosidase</keyword>
<comment type="caution">
    <text evidence="4">The sequence shown here is derived from an EMBL/GenBank/DDBJ whole genome shotgun (WGS) entry which is preliminary data.</text>
</comment>
<evidence type="ECO:0000313" key="5">
    <source>
        <dbReference type="Proteomes" id="UP000295325"/>
    </source>
</evidence>
<dbReference type="PANTHER" id="PTHR46066">
    <property type="entry name" value="CHITINASE DOMAIN-CONTAINING PROTEIN 1 FAMILY MEMBER"/>
    <property type="match status" value="1"/>
</dbReference>
<feature type="domain" description="LysM" evidence="2">
    <location>
        <begin position="1"/>
        <end position="45"/>
    </location>
</feature>
<dbReference type="GO" id="GO:0005975">
    <property type="term" value="P:carbohydrate metabolic process"/>
    <property type="evidence" value="ECO:0007669"/>
    <property type="project" value="InterPro"/>
</dbReference>
<dbReference type="PROSITE" id="PS51782">
    <property type="entry name" value="LYSM"/>
    <property type="match status" value="1"/>
</dbReference>
<dbReference type="SUPFAM" id="SSF51445">
    <property type="entry name" value="(Trans)glycosidases"/>
    <property type="match status" value="1"/>
</dbReference>
<accession>A0A4R7KUA2</accession>
<dbReference type="InterPro" id="IPR011583">
    <property type="entry name" value="Chitinase_II/V-like_cat"/>
</dbReference>
<dbReference type="SUPFAM" id="SSF54106">
    <property type="entry name" value="LysM domain"/>
    <property type="match status" value="1"/>
</dbReference>
<dbReference type="PROSITE" id="PS51910">
    <property type="entry name" value="GH18_2"/>
    <property type="match status" value="1"/>
</dbReference>
<dbReference type="Gene3D" id="3.20.20.80">
    <property type="entry name" value="Glycosidases"/>
    <property type="match status" value="1"/>
</dbReference>
<dbReference type="Pfam" id="PF01476">
    <property type="entry name" value="LysM"/>
    <property type="match status" value="1"/>
</dbReference>
<dbReference type="PANTHER" id="PTHR46066:SF2">
    <property type="entry name" value="CHITINASE DOMAIN-CONTAINING PROTEIN 1"/>
    <property type="match status" value="1"/>
</dbReference>
<dbReference type="AlphaFoldDB" id="A0A4R7KUA2"/>
<evidence type="ECO:0000259" key="2">
    <source>
        <dbReference type="PROSITE" id="PS51782"/>
    </source>
</evidence>
<dbReference type="Pfam" id="PF00704">
    <property type="entry name" value="Glyco_hydro_18"/>
    <property type="match status" value="1"/>
</dbReference>
<feature type="domain" description="GH18" evidence="3">
    <location>
        <begin position="59"/>
        <end position="376"/>
    </location>
</feature>
<evidence type="ECO:0000259" key="3">
    <source>
        <dbReference type="PROSITE" id="PS51910"/>
    </source>
</evidence>
<keyword evidence="5" id="KW-1185">Reference proteome</keyword>
<dbReference type="InterPro" id="IPR036779">
    <property type="entry name" value="LysM_dom_sf"/>
</dbReference>
<dbReference type="Gene3D" id="3.10.50.10">
    <property type="match status" value="1"/>
</dbReference>